<proteinExistence type="predicted"/>
<keyword evidence="3" id="KW-1185">Reference proteome</keyword>
<evidence type="ECO:0000313" key="3">
    <source>
        <dbReference type="Proteomes" id="UP000182658"/>
    </source>
</evidence>
<organism evidence="2 3">
    <name type="scientific">Coniochaeta ligniaria NRRL 30616</name>
    <dbReference type="NCBI Taxonomy" id="1408157"/>
    <lineage>
        <taxon>Eukaryota</taxon>
        <taxon>Fungi</taxon>
        <taxon>Dikarya</taxon>
        <taxon>Ascomycota</taxon>
        <taxon>Pezizomycotina</taxon>
        <taxon>Sordariomycetes</taxon>
        <taxon>Sordariomycetidae</taxon>
        <taxon>Coniochaetales</taxon>
        <taxon>Coniochaetaceae</taxon>
        <taxon>Coniochaeta</taxon>
    </lineage>
</organism>
<protein>
    <submittedName>
        <fullName evidence="2">Uncharacterized protein</fullName>
    </submittedName>
</protein>
<feature type="compositionally biased region" description="Basic residues" evidence="1">
    <location>
        <begin position="18"/>
        <end position="30"/>
    </location>
</feature>
<name>A0A1J7IYW6_9PEZI</name>
<dbReference type="OrthoDB" id="5252874at2759"/>
<dbReference type="InParanoid" id="A0A1J7IYW6"/>
<reference evidence="2 3" key="1">
    <citation type="submission" date="2016-10" db="EMBL/GenBank/DDBJ databases">
        <title>Draft genome sequence of Coniochaeta ligniaria NRRL30616, a lignocellulolytic fungus for bioabatement of inhibitors in plant biomass hydrolysates.</title>
        <authorList>
            <consortium name="DOE Joint Genome Institute"/>
            <person name="Jimenez D.J."/>
            <person name="Hector R.E."/>
            <person name="Riley R."/>
            <person name="Sun H."/>
            <person name="Grigoriev I.V."/>
            <person name="Van Elsas J.D."/>
            <person name="Nichols N.N."/>
        </authorList>
    </citation>
    <scope>NUCLEOTIDE SEQUENCE [LARGE SCALE GENOMIC DNA]</scope>
    <source>
        <strain evidence="2 3">NRRL 30616</strain>
    </source>
</reference>
<dbReference type="AlphaFoldDB" id="A0A1J7IYW6"/>
<evidence type="ECO:0000256" key="1">
    <source>
        <dbReference type="SAM" id="MobiDB-lite"/>
    </source>
</evidence>
<gene>
    <name evidence="2" type="ORF">CONLIGDRAFT_640103</name>
</gene>
<dbReference type="EMBL" id="KV875094">
    <property type="protein sequence ID" value="OIW32935.1"/>
    <property type="molecule type" value="Genomic_DNA"/>
</dbReference>
<feature type="compositionally biased region" description="Low complexity" evidence="1">
    <location>
        <begin position="31"/>
        <end position="41"/>
    </location>
</feature>
<dbReference type="Proteomes" id="UP000182658">
    <property type="component" value="Unassembled WGS sequence"/>
</dbReference>
<evidence type="ECO:0000313" key="2">
    <source>
        <dbReference type="EMBL" id="OIW32935.1"/>
    </source>
</evidence>
<feature type="region of interest" description="Disordered" evidence="1">
    <location>
        <begin position="1"/>
        <end position="66"/>
    </location>
</feature>
<accession>A0A1J7IYW6</accession>
<sequence length="202" mass="22100">MPRLSEPPLAPSGDRASASRKSHRHRHHSHSSQSTPRSAQSYNYHAMSSDGDASGQDQTNGHQQPRREEANVVFADFQYYDPQPSARAGEVVEPGMLIRATSSVEYMAAVAESSAIAYLYREGDDMPVLNGTTQATARIVDPDPDIDAGVVEGTVTVQYEWQQLCIHQAGTYIYRIVISGKADDDEAVGLGVYDSERIEVSD</sequence>